<evidence type="ECO:0000259" key="12">
    <source>
        <dbReference type="PROSITE" id="PS50003"/>
    </source>
</evidence>
<dbReference type="InterPro" id="IPR015212">
    <property type="entry name" value="RGS-like_dom"/>
</dbReference>
<evidence type="ECO:0000259" key="15">
    <source>
        <dbReference type="PROSITE" id="PS50106"/>
    </source>
</evidence>
<dbReference type="EMBL" id="VXIV02002829">
    <property type="protein sequence ID" value="KAF6022605.1"/>
    <property type="molecule type" value="Genomic_DNA"/>
</dbReference>
<feature type="compositionally biased region" description="Basic and acidic residues" evidence="11">
    <location>
        <begin position="1222"/>
        <end position="1231"/>
    </location>
</feature>
<feature type="compositionally biased region" description="Low complexity" evidence="11">
    <location>
        <begin position="731"/>
        <end position="751"/>
    </location>
</feature>
<feature type="compositionally biased region" description="Low complexity" evidence="11">
    <location>
        <begin position="1361"/>
        <end position="1376"/>
    </location>
</feature>
<evidence type="ECO:0000256" key="5">
    <source>
        <dbReference type="ARBA" id="ARBA00022553"/>
    </source>
</evidence>
<dbReference type="InterPro" id="IPR035899">
    <property type="entry name" value="DBL_dom_sf"/>
</dbReference>
<name>A0A7J7J996_BUGNE</name>
<evidence type="ECO:0000256" key="10">
    <source>
        <dbReference type="ARBA" id="ARBA00023136"/>
    </source>
</evidence>
<dbReference type="SMART" id="SM00228">
    <property type="entry name" value="PDZ"/>
    <property type="match status" value="1"/>
</dbReference>
<dbReference type="Gene3D" id="2.30.42.10">
    <property type="match status" value="1"/>
</dbReference>
<dbReference type="GO" id="GO:0046872">
    <property type="term" value="F:metal ion binding"/>
    <property type="evidence" value="ECO:0007669"/>
    <property type="project" value="UniProtKB-KW"/>
</dbReference>
<evidence type="ECO:0000256" key="7">
    <source>
        <dbReference type="ARBA" id="ARBA00022723"/>
    </source>
</evidence>
<feature type="compositionally biased region" description="Polar residues" evidence="11">
    <location>
        <begin position="273"/>
        <end position="286"/>
    </location>
</feature>
<dbReference type="Proteomes" id="UP000593567">
    <property type="component" value="Unassembled WGS sequence"/>
</dbReference>
<feature type="region of interest" description="Disordered" evidence="11">
    <location>
        <begin position="1512"/>
        <end position="1536"/>
    </location>
</feature>
<dbReference type="Pfam" id="PF09128">
    <property type="entry name" value="RGS-like"/>
    <property type="match status" value="1"/>
</dbReference>
<dbReference type="CDD" id="cd00160">
    <property type="entry name" value="RhoGEF"/>
    <property type="match status" value="1"/>
</dbReference>
<dbReference type="PROSITE" id="PS50081">
    <property type="entry name" value="ZF_DAG_PE_2"/>
    <property type="match status" value="1"/>
</dbReference>
<dbReference type="PANTHER" id="PTHR45872:SF2">
    <property type="entry name" value="RHO GUANINE NUCLEOTIDE EXCHANGE FACTOR 2, ISOFORM D"/>
    <property type="match status" value="1"/>
</dbReference>
<dbReference type="InterPro" id="IPR001478">
    <property type="entry name" value="PDZ"/>
</dbReference>
<evidence type="ECO:0000313" key="16">
    <source>
        <dbReference type="EMBL" id="KAF6022605.1"/>
    </source>
</evidence>
<keyword evidence="6" id="KW-0344">Guanine-nucleotide releasing factor</keyword>
<keyword evidence="17" id="KW-1185">Reference proteome</keyword>
<keyword evidence="9" id="KW-0175">Coiled coil</keyword>
<feature type="region of interest" description="Disordered" evidence="11">
    <location>
        <begin position="662"/>
        <end position="777"/>
    </location>
</feature>
<evidence type="ECO:0000259" key="13">
    <source>
        <dbReference type="PROSITE" id="PS50010"/>
    </source>
</evidence>
<dbReference type="Pfam" id="PF00621">
    <property type="entry name" value="RhoGEF"/>
    <property type="match status" value="1"/>
</dbReference>
<protein>
    <submittedName>
        <fullName evidence="16">ARHGEF12</fullName>
    </submittedName>
</protein>
<evidence type="ECO:0000256" key="3">
    <source>
        <dbReference type="ARBA" id="ARBA00022468"/>
    </source>
</evidence>
<feature type="compositionally biased region" description="Acidic residues" evidence="11">
    <location>
        <begin position="1232"/>
        <end position="1243"/>
    </location>
</feature>
<feature type="compositionally biased region" description="Polar residues" evidence="11">
    <location>
        <begin position="1443"/>
        <end position="1466"/>
    </location>
</feature>
<accession>A0A7J7J996</accession>
<dbReference type="PROSITE" id="PS50010">
    <property type="entry name" value="DH_2"/>
    <property type="match status" value="1"/>
</dbReference>
<dbReference type="SMART" id="SM00233">
    <property type="entry name" value="PH"/>
    <property type="match status" value="1"/>
</dbReference>
<dbReference type="GO" id="GO:0005096">
    <property type="term" value="F:GTPase activator activity"/>
    <property type="evidence" value="ECO:0007669"/>
    <property type="project" value="UniProtKB-KW"/>
</dbReference>
<proteinExistence type="predicted"/>
<evidence type="ECO:0000313" key="17">
    <source>
        <dbReference type="Proteomes" id="UP000593567"/>
    </source>
</evidence>
<keyword evidence="3" id="KW-0343">GTPase activation</keyword>
<dbReference type="Pfam" id="PF00595">
    <property type="entry name" value="PDZ"/>
    <property type="match status" value="1"/>
</dbReference>
<dbReference type="InterPro" id="IPR036034">
    <property type="entry name" value="PDZ_sf"/>
</dbReference>
<keyword evidence="7" id="KW-0479">Metal-binding</keyword>
<dbReference type="InterPro" id="IPR011993">
    <property type="entry name" value="PH-like_dom_sf"/>
</dbReference>
<keyword evidence="10" id="KW-0472">Membrane</keyword>
<dbReference type="CDD" id="cd23069">
    <property type="entry name" value="PDZ_ARHGEF11-12-like"/>
    <property type="match status" value="1"/>
</dbReference>
<dbReference type="Pfam" id="PF17838">
    <property type="entry name" value="PH_16"/>
    <property type="match status" value="1"/>
</dbReference>
<dbReference type="InterPro" id="IPR001849">
    <property type="entry name" value="PH_domain"/>
</dbReference>
<feature type="compositionally biased region" description="Acidic residues" evidence="11">
    <location>
        <begin position="766"/>
        <end position="777"/>
    </location>
</feature>
<feature type="compositionally biased region" description="Basic and acidic residues" evidence="11">
    <location>
        <begin position="700"/>
        <end position="726"/>
    </location>
</feature>
<keyword evidence="4" id="KW-0963">Cytoplasm</keyword>
<feature type="domain" description="DH" evidence="13">
    <location>
        <begin position="801"/>
        <end position="992"/>
    </location>
</feature>
<dbReference type="InterPro" id="IPR041020">
    <property type="entry name" value="PH_16"/>
</dbReference>
<dbReference type="InterPro" id="IPR044926">
    <property type="entry name" value="RGS_subdomain_2"/>
</dbReference>
<feature type="domain" description="PDZ" evidence="15">
    <location>
        <begin position="39"/>
        <end position="116"/>
    </location>
</feature>
<evidence type="ECO:0000256" key="2">
    <source>
        <dbReference type="ARBA" id="ARBA00004496"/>
    </source>
</evidence>
<dbReference type="SUPFAM" id="SSF48097">
    <property type="entry name" value="Regulator of G-protein signaling, RGS"/>
    <property type="match status" value="1"/>
</dbReference>
<dbReference type="GO" id="GO:0005085">
    <property type="term" value="F:guanyl-nucleotide exchange factor activity"/>
    <property type="evidence" value="ECO:0007669"/>
    <property type="project" value="UniProtKB-KW"/>
</dbReference>
<feature type="compositionally biased region" description="Acidic residues" evidence="11">
    <location>
        <begin position="1631"/>
        <end position="1643"/>
    </location>
</feature>
<feature type="compositionally biased region" description="Low complexity" evidence="11">
    <location>
        <begin position="253"/>
        <end position="266"/>
    </location>
</feature>
<evidence type="ECO:0000256" key="8">
    <source>
        <dbReference type="ARBA" id="ARBA00022833"/>
    </source>
</evidence>
<dbReference type="Gene3D" id="1.20.900.10">
    <property type="entry name" value="Dbl homology (DH) domain"/>
    <property type="match status" value="1"/>
</dbReference>
<dbReference type="InterPro" id="IPR046349">
    <property type="entry name" value="C1-like_sf"/>
</dbReference>
<comment type="subcellular location">
    <subcellularLocation>
        <location evidence="2">Cytoplasm</location>
    </subcellularLocation>
    <subcellularLocation>
        <location evidence="1">Membrane</location>
    </subcellularLocation>
</comment>
<gene>
    <name evidence="16" type="ORF">EB796_019090</name>
</gene>
<dbReference type="InterPro" id="IPR002219">
    <property type="entry name" value="PKC_DAG/PE"/>
</dbReference>
<feature type="region of interest" description="Disordered" evidence="11">
    <location>
        <begin position="1406"/>
        <end position="1466"/>
    </location>
</feature>
<dbReference type="PROSITE" id="PS50003">
    <property type="entry name" value="PH_DOMAIN"/>
    <property type="match status" value="1"/>
</dbReference>
<evidence type="ECO:0000256" key="1">
    <source>
        <dbReference type="ARBA" id="ARBA00004370"/>
    </source>
</evidence>
<evidence type="ECO:0000256" key="9">
    <source>
        <dbReference type="ARBA" id="ARBA00023054"/>
    </source>
</evidence>
<dbReference type="SUPFAM" id="SSF50729">
    <property type="entry name" value="PH domain-like"/>
    <property type="match status" value="1"/>
</dbReference>
<feature type="region of interest" description="Disordered" evidence="11">
    <location>
        <begin position="115"/>
        <end position="158"/>
    </location>
</feature>
<dbReference type="InterPro" id="IPR036305">
    <property type="entry name" value="RGS_sf"/>
</dbReference>
<dbReference type="SMART" id="SM00325">
    <property type="entry name" value="RhoGEF"/>
    <property type="match status" value="1"/>
</dbReference>
<feature type="domain" description="PH" evidence="12">
    <location>
        <begin position="1034"/>
        <end position="1151"/>
    </location>
</feature>
<dbReference type="SMART" id="SM00109">
    <property type="entry name" value="C1"/>
    <property type="match status" value="1"/>
</dbReference>
<dbReference type="Gene3D" id="2.30.29.30">
    <property type="entry name" value="Pleckstrin-homology domain (PH domain)/Phosphotyrosine-binding domain (PTB)"/>
    <property type="match status" value="1"/>
</dbReference>
<dbReference type="Pfam" id="PF00130">
    <property type="entry name" value="C1_1"/>
    <property type="match status" value="1"/>
</dbReference>
<dbReference type="Gene3D" id="3.30.60.20">
    <property type="match status" value="1"/>
</dbReference>
<dbReference type="GO" id="GO:0007186">
    <property type="term" value="P:G protein-coupled receptor signaling pathway"/>
    <property type="evidence" value="ECO:0007669"/>
    <property type="project" value="TreeGrafter"/>
</dbReference>
<feature type="region of interest" description="Disordered" evidence="11">
    <location>
        <begin position="626"/>
        <end position="650"/>
    </location>
</feature>
<sequence length="1651" mass="181313">MYSIPPVASKCLLNGPVGNGRNVSSGESPHSTHGLMQLCVIVEKDEIGYGLTVSGDKPVHVQSVKENGASARAGVRTGDRIYKVNGSLVANFDHTEVVNLIKAGSHVALTLLRKPEREHHRLSRTPASPGGVSASSSKSAGSFSSASARSSVGSDRITHPIPADARQLKAQQEQQAAKERIDTFRKMLDEAVAVENKLQQEFNRSKSSKVEAKLQDAKKTTGSIRKQLDSLTAGSFDMRLTSNRNSVCLGDISSSSSEHTHSPAASLPASVDSPDSSIVRPSTASASIDEFHGSITTSPASDTDEEPGSYSRANSGEHRNSIGFGRPSHNPSSEIFSMDDDDFSPESQTVVKDHGPFIDFELLRDKHAHCSVFLSFLVSNADPAPLLFTLVSDLYMNGTAKDMRRWAYEIHSTFILKDAPLAIKLEDGVIETIEFTLKTGLEKEEPWKNLFIKARASAAEDIATSLADFRLKRELGLGNLFGDGDLRDNIEKSVELRIIEKTLKPHYEKYANDESPRSLAMSLSLATVMKEWGVHRGGIDRQLSFAMKDLAKTSSLKAVLKFSKKQKETKNHHLFTPHMFQTTTFCDHCNSLIWGIGYQGYICSNCEMNIHKECFGQVETCSKKKKKKRSSIIPKQMKSSGNSTSSAAMLSDEYRDVPSVAADEEPTVQSAGKEEKQEVSSPFSTNGERPKSNIVGRSESFNKKTDSIKSKDSRRAKSDVDKDGGEKILTAIDQSRSSSSASSLSIRSDSSSTERVNDLSMKPAPIDEEGDSDFEVEESMPSLDVVIKKEQLRKMKPKDKKRQEVINELLYTERSHVRNLKLLDKLFHQPMAQADFLSKELVELVFPGIQQLIEAHVQLNNELKSKMKLDPLVSTKDVASILLHRFDGEAGEKMKEICALFCRNHTYALNALKERRKKDIKLQELMTAAETNPMCRRLQFKDLIIIEVHRLTKYPLLIDSMYNNTTSQSEEYKMLARVSKCSRAVLEHVNHAVKECENHHKLVALQKRLDTKPIQNSDNPLVADYKNLNLQDYKLVYEGALTWRLSTNRAKQIDLHVVLLENMLVLLQVQDDGKLVLKCQSQIATQAREDSKFGHSPIITLNSMLVRQVATDKKAIFIINTSQLGPQIYDLVAHSIEEKKRWFKYISEAADNQKKSHSTMRPRVPVNKDKLTLADTSTDEAPVPQEKFTDSYTPDAIKTNITAPGAFDLPTFTETAVSLNDSDDRSSRMDKESEDGDVCLETESEVSTCETTLQDEDGERDPKSLVLASISDTMLLKQILSNAASATVLLNTAPLPASMPDMSPTPAANEQSILVLNSLSRRLNSLLELVQERDNERLQLQHQLHTADQLLKHSTSKELLNSRPNSFVSNSSSNTSAGEPSDPQINAITQIPVIPPVIQIERLHSDPPVEPTLNDSASSSSLQADSGSDDEGTVYAEPKYDINETSGETSSQQRPDSSLSDISNTHTDNTLISNDYLSDDFLEANVKQSSSVSDTTSDYVTAPSSTLNAATSAKLDDSLQDVSSSSNSEYESDADKGPDITAQLVEAEVVETNMDDRDGSAVGDGTLIIAARLVERAIKSAMNIITGGNELGDTSISNVNSHDINLECVSDSEVNVESGGGEAGGVVLVDEASDAIDDSDEADALSASSLD</sequence>
<dbReference type="Gene3D" id="1.10.167.10">
    <property type="entry name" value="Regulator of G-protein Signalling 4, domain 2"/>
    <property type="match status" value="1"/>
</dbReference>
<feature type="region of interest" description="Disordered" evidence="11">
    <location>
        <begin position="1631"/>
        <end position="1651"/>
    </location>
</feature>
<feature type="compositionally biased region" description="Basic and acidic residues" evidence="11">
    <location>
        <begin position="208"/>
        <end position="219"/>
    </location>
</feature>
<keyword evidence="8" id="KW-0862">Zinc</keyword>
<dbReference type="GO" id="GO:0016020">
    <property type="term" value="C:membrane"/>
    <property type="evidence" value="ECO:0007669"/>
    <property type="project" value="UniProtKB-SubCell"/>
</dbReference>
<feature type="region of interest" description="Disordered" evidence="11">
    <location>
        <begin position="1219"/>
        <end position="1243"/>
    </location>
</feature>
<evidence type="ECO:0000256" key="4">
    <source>
        <dbReference type="ARBA" id="ARBA00022490"/>
    </source>
</evidence>
<dbReference type="InterPro" id="IPR000219">
    <property type="entry name" value="DH_dom"/>
</dbReference>
<evidence type="ECO:0000259" key="14">
    <source>
        <dbReference type="PROSITE" id="PS50081"/>
    </source>
</evidence>
<dbReference type="SUPFAM" id="SSF48065">
    <property type="entry name" value="DBL homology domain (DH-domain)"/>
    <property type="match status" value="1"/>
</dbReference>
<dbReference type="SUPFAM" id="SSF57889">
    <property type="entry name" value="Cysteine-rich domain"/>
    <property type="match status" value="1"/>
</dbReference>
<keyword evidence="5" id="KW-0597">Phosphoprotein</keyword>
<feature type="region of interest" description="Disordered" evidence="11">
    <location>
        <begin position="252"/>
        <end position="348"/>
    </location>
</feature>
<feature type="region of interest" description="Disordered" evidence="11">
    <location>
        <begin position="202"/>
        <end position="222"/>
    </location>
</feature>
<feature type="domain" description="Phorbol-ester/DAG-type" evidence="14">
    <location>
        <begin position="572"/>
        <end position="621"/>
    </location>
</feature>
<feature type="region of interest" description="Disordered" evidence="11">
    <location>
        <begin position="1355"/>
        <end position="1384"/>
    </location>
</feature>
<evidence type="ECO:0000256" key="6">
    <source>
        <dbReference type="ARBA" id="ARBA00022658"/>
    </source>
</evidence>
<comment type="caution">
    <text evidence="16">The sequence shown here is derived from an EMBL/GenBank/DDBJ whole genome shotgun (WGS) entry which is preliminary data.</text>
</comment>
<dbReference type="GO" id="GO:0005737">
    <property type="term" value="C:cytoplasm"/>
    <property type="evidence" value="ECO:0007669"/>
    <property type="project" value="UniProtKB-SubCell"/>
</dbReference>
<feature type="compositionally biased region" description="Low complexity" evidence="11">
    <location>
        <begin position="1520"/>
        <end position="1529"/>
    </location>
</feature>
<dbReference type="GO" id="GO:0001664">
    <property type="term" value="F:G protein-coupled receptor binding"/>
    <property type="evidence" value="ECO:0007669"/>
    <property type="project" value="TreeGrafter"/>
</dbReference>
<reference evidence="16" key="1">
    <citation type="submission" date="2020-06" db="EMBL/GenBank/DDBJ databases">
        <title>Draft genome of Bugula neritina, a colonial animal packing powerful symbionts and potential medicines.</title>
        <authorList>
            <person name="Rayko M."/>
        </authorList>
    </citation>
    <scope>NUCLEOTIDE SEQUENCE [LARGE SCALE GENOMIC DNA]</scope>
    <source>
        <strain evidence="16">Kwan_BN1</strain>
    </source>
</reference>
<feature type="compositionally biased region" description="Low complexity" evidence="11">
    <location>
        <begin position="1415"/>
        <end position="1426"/>
    </location>
</feature>
<dbReference type="SUPFAM" id="SSF50156">
    <property type="entry name" value="PDZ domain-like"/>
    <property type="match status" value="1"/>
</dbReference>
<feature type="compositionally biased region" description="Low complexity" evidence="11">
    <location>
        <begin position="127"/>
        <end position="154"/>
    </location>
</feature>
<evidence type="ECO:0000256" key="11">
    <source>
        <dbReference type="SAM" id="MobiDB-lite"/>
    </source>
</evidence>
<feature type="compositionally biased region" description="Polar residues" evidence="11">
    <location>
        <begin position="637"/>
        <end position="648"/>
    </location>
</feature>
<dbReference type="PROSITE" id="PS50106">
    <property type="entry name" value="PDZ"/>
    <property type="match status" value="1"/>
</dbReference>
<organism evidence="16 17">
    <name type="scientific">Bugula neritina</name>
    <name type="common">Brown bryozoan</name>
    <name type="synonym">Sertularia neritina</name>
    <dbReference type="NCBI Taxonomy" id="10212"/>
    <lineage>
        <taxon>Eukaryota</taxon>
        <taxon>Metazoa</taxon>
        <taxon>Spiralia</taxon>
        <taxon>Lophotrochozoa</taxon>
        <taxon>Bryozoa</taxon>
        <taxon>Gymnolaemata</taxon>
        <taxon>Cheilostomatida</taxon>
        <taxon>Flustrina</taxon>
        <taxon>Buguloidea</taxon>
        <taxon>Bugulidae</taxon>
        <taxon>Bugula</taxon>
    </lineage>
</organism>
<dbReference type="PANTHER" id="PTHR45872">
    <property type="entry name" value="RHO GUANINE NUCLEOTIDE EXCHANGE FACTOR 2, ISOFORM D"/>
    <property type="match status" value="1"/>
</dbReference>
<dbReference type="OrthoDB" id="2272012at2759"/>